<proteinExistence type="predicted"/>
<comment type="caution">
    <text evidence="2">The sequence shown here is derived from an EMBL/GenBank/DDBJ whole genome shotgun (WGS) entry which is preliminary data.</text>
</comment>
<dbReference type="RefSeq" id="WP_115548195.1">
    <property type="nucleotide sequence ID" value="NZ_QRGP01000001.1"/>
</dbReference>
<feature type="transmembrane region" description="Helical" evidence="1">
    <location>
        <begin position="42"/>
        <end position="62"/>
    </location>
</feature>
<protein>
    <submittedName>
        <fullName evidence="2">Uncharacterized protein</fullName>
    </submittedName>
</protein>
<evidence type="ECO:0000313" key="3">
    <source>
        <dbReference type="Proteomes" id="UP000263833"/>
    </source>
</evidence>
<name>A0A371BGC3_9SPHN</name>
<keyword evidence="1" id="KW-1133">Transmembrane helix</keyword>
<evidence type="ECO:0000313" key="2">
    <source>
        <dbReference type="EMBL" id="RDV06646.1"/>
    </source>
</evidence>
<organism evidence="2 3">
    <name type="scientific">Sphingorhabdus pulchriflava</name>
    <dbReference type="NCBI Taxonomy" id="2292257"/>
    <lineage>
        <taxon>Bacteria</taxon>
        <taxon>Pseudomonadati</taxon>
        <taxon>Pseudomonadota</taxon>
        <taxon>Alphaproteobacteria</taxon>
        <taxon>Sphingomonadales</taxon>
        <taxon>Sphingomonadaceae</taxon>
        <taxon>Sphingorhabdus</taxon>
    </lineage>
</organism>
<keyword evidence="1" id="KW-0812">Transmembrane</keyword>
<keyword evidence="1" id="KW-0472">Membrane</keyword>
<evidence type="ECO:0000256" key="1">
    <source>
        <dbReference type="SAM" id="Phobius"/>
    </source>
</evidence>
<dbReference type="AlphaFoldDB" id="A0A371BGC3"/>
<dbReference type="OrthoDB" id="7507955at2"/>
<reference evidence="3" key="1">
    <citation type="submission" date="2018-08" db="EMBL/GenBank/DDBJ databases">
        <authorList>
            <person name="Kim S.-J."/>
            <person name="Jung G.-Y."/>
        </authorList>
    </citation>
    <scope>NUCLEOTIDE SEQUENCE [LARGE SCALE GENOMIC DNA]</scope>
    <source>
        <strain evidence="3">GY_G</strain>
    </source>
</reference>
<dbReference type="EMBL" id="QRGP01000001">
    <property type="protein sequence ID" value="RDV06646.1"/>
    <property type="molecule type" value="Genomic_DNA"/>
</dbReference>
<keyword evidence="3" id="KW-1185">Reference proteome</keyword>
<accession>A0A371BGC3</accession>
<gene>
    <name evidence="2" type="ORF">DXH95_04310</name>
</gene>
<sequence length="74" mass="8334">MKKFARLFQIKTKTEVFLITYPLALGAVKRGQDYMALYPGKIGWIFLALTCGAVFLASAKMLQAVELQQMFGQE</sequence>
<dbReference type="Proteomes" id="UP000263833">
    <property type="component" value="Unassembled WGS sequence"/>
</dbReference>